<feature type="compositionally biased region" description="Low complexity" evidence="1">
    <location>
        <begin position="482"/>
        <end position="503"/>
    </location>
</feature>
<protein>
    <submittedName>
        <fullName evidence="4">Uncharacterized protein</fullName>
    </submittedName>
</protein>
<dbReference type="WBParaSite" id="PSAMB.scaffold2051size25766.g16171.t1">
    <property type="protein sequence ID" value="PSAMB.scaffold2051size25766.g16171.t1"/>
    <property type="gene ID" value="PSAMB.scaffold2051size25766.g16171"/>
</dbReference>
<feature type="compositionally biased region" description="Low complexity" evidence="1">
    <location>
        <begin position="834"/>
        <end position="850"/>
    </location>
</feature>
<feature type="compositionally biased region" description="Basic and acidic residues" evidence="1">
    <location>
        <begin position="629"/>
        <end position="639"/>
    </location>
</feature>
<name>A0A914VJM0_9BILA</name>
<accession>A0A914VJM0</accession>
<dbReference type="AlphaFoldDB" id="A0A914VJM0"/>
<feature type="compositionally biased region" description="Polar residues" evidence="1">
    <location>
        <begin position="865"/>
        <end position="880"/>
    </location>
</feature>
<feature type="compositionally biased region" description="Polar residues" evidence="1">
    <location>
        <begin position="608"/>
        <end position="627"/>
    </location>
</feature>
<feature type="region of interest" description="Disordered" evidence="1">
    <location>
        <begin position="828"/>
        <end position="880"/>
    </location>
</feature>
<sequence>MSDCSEQVFATSAAVVEEDSIKYNNSIVLFATWCEVDGVAEVRCLFVRDGRCEEILTSRRHGEGGGQHSTGPLRPSYWWCRTETAEGTVDALVEEIDDCFSAIVRIYRPPTRTGRIGGRADWPVDNSDDAGIALSRPSCASQHGRDCGRVRRLIFAGTRGNFGRVGRSPNDDDDNYDDADLPSLAVASCNRELLWCPSIASFHHYLSHGMGAPFVSLLFLFIAATFLQYNAVQAQQIALSQTSKVNVVPQCGKKFMTVQLHFDGSLLPAGRFVDWIVVGTTNRPECRLQGNGELQYVIEIAVMNDPCGTQMSAPGTLENVIRIGQNPLVILGGDETLTVRCVYGLPEVGTNLIPSITPSFNIQTRPQGPPTRPLRIENDYAEPAGTPVRTIVNVGYVYIIIFAILLLALVCLFIGCLYACFKRQKVRNERRKRLLVAVPPSSELSKLGLGHLWWSGKTAVANDALLNHDYMVSSNSTREGLSVSTDVGSATTSSAGSPGHSGPEQGALSAPSTDTTDHHRESSSSSSHHSAKTEPKSYSEWRQQMIASKDKQPHPPAHAEIATVSALYAHVNKRQQQEQATSAIDLDRVTLSRNARGAPSQLRSITEIYQSTDQQPKSDGDNESVSTLEGKHYPTEDQSHSIVATADVHAMAVRDAVDRDWIDALAKCVDQHRGFGPRKLTEQEIGRWRHMVTNDTDLQKSLFKARTLEDFDEIARRPQYRTAFPVEKWSLIVQSLANAAFVRRLDKMIDRRAANEQGPIAEVDPMVQRRFAKRDDGPRKVASDDLAQRLFTRDSYYRVKESVEPGKTPRDDTAERSTTEIIEAAPAIVHGHGSQRSQRTRSQSPRTTQPLNVYVGDVHIPHQPPQASGNPTSSTNVGSAQAYSVSYDNWQTHANEL</sequence>
<keyword evidence="2" id="KW-0812">Transmembrane</keyword>
<keyword evidence="3" id="KW-1185">Reference proteome</keyword>
<feature type="transmembrane region" description="Helical" evidence="2">
    <location>
        <begin position="396"/>
        <end position="421"/>
    </location>
</feature>
<keyword evidence="2" id="KW-0472">Membrane</keyword>
<organism evidence="3 4">
    <name type="scientific">Plectus sambesii</name>
    <dbReference type="NCBI Taxonomy" id="2011161"/>
    <lineage>
        <taxon>Eukaryota</taxon>
        <taxon>Metazoa</taxon>
        <taxon>Ecdysozoa</taxon>
        <taxon>Nematoda</taxon>
        <taxon>Chromadorea</taxon>
        <taxon>Plectida</taxon>
        <taxon>Plectina</taxon>
        <taxon>Plectoidea</taxon>
        <taxon>Plectidae</taxon>
        <taxon>Plectus</taxon>
    </lineage>
</organism>
<evidence type="ECO:0000313" key="3">
    <source>
        <dbReference type="Proteomes" id="UP000887566"/>
    </source>
</evidence>
<feature type="region of interest" description="Disordered" evidence="1">
    <location>
        <begin position="608"/>
        <end position="640"/>
    </location>
</feature>
<evidence type="ECO:0000313" key="4">
    <source>
        <dbReference type="WBParaSite" id="PSAMB.scaffold2051size25766.g16171.t1"/>
    </source>
</evidence>
<dbReference type="Proteomes" id="UP000887566">
    <property type="component" value="Unplaced"/>
</dbReference>
<keyword evidence="2" id="KW-1133">Transmembrane helix</keyword>
<evidence type="ECO:0000256" key="1">
    <source>
        <dbReference type="SAM" id="MobiDB-lite"/>
    </source>
</evidence>
<feature type="region of interest" description="Disordered" evidence="1">
    <location>
        <begin position="481"/>
        <end position="539"/>
    </location>
</feature>
<reference evidence="4" key="1">
    <citation type="submission" date="2022-11" db="UniProtKB">
        <authorList>
            <consortium name="WormBaseParasite"/>
        </authorList>
    </citation>
    <scope>IDENTIFICATION</scope>
</reference>
<evidence type="ECO:0000256" key="2">
    <source>
        <dbReference type="SAM" id="Phobius"/>
    </source>
</evidence>
<proteinExistence type="predicted"/>